<keyword evidence="3" id="KW-1185">Reference proteome</keyword>
<evidence type="ECO:0000256" key="1">
    <source>
        <dbReference type="ARBA" id="ARBA00023002"/>
    </source>
</evidence>
<dbReference type="InterPro" id="IPR036188">
    <property type="entry name" value="FAD/NAD-bd_sf"/>
</dbReference>
<keyword evidence="1" id="KW-0560">Oxidoreductase</keyword>
<protein>
    <submittedName>
        <fullName evidence="2">Monooxygenase</fullName>
    </submittedName>
</protein>
<dbReference type="HOGENOM" id="CLU_006909_2_2_11"/>
<accession>A0A022L0L5</accession>
<dbReference type="PRINTS" id="PR00469">
    <property type="entry name" value="PNDRDTASEII"/>
</dbReference>
<dbReference type="SUPFAM" id="SSF51905">
    <property type="entry name" value="FAD/NAD(P)-binding domain"/>
    <property type="match status" value="1"/>
</dbReference>
<name>A0A022L0L5_9MICO</name>
<evidence type="ECO:0000313" key="2">
    <source>
        <dbReference type="EMBL" id="EYT49419.1"/>
    </source>
</evidence>
<dbReference type="GO" id="GO:0050660">
    <property type="term" value="F:flavin adenine dinucleotide binding"/>
    <property type="evidence" value="ECO:0007669"/>
    <property type="project" value="TreeGrafter"/>
</dbReference>
<dbReference type="AlphaFoldDB" id="A0A022L0L5"/>
<keyword evidence="2" id="KW-0503">Monooxygenase</keyword>
<dbReference type="InterPro" id="IPR050982">
    <property type="entry name" value="Auxin_biosynth/cation_transpt"/>
</dbReference>
<sequence>MVIGAGPGGLAAAAALRRRGVDVLVVDRAQQVGVSWRGHYDRLHLHTPRGLSGLGGLPIPREYGRWVARDDVVRYLEQYAAHHDLEIRTGTAVERIERPGSDWLVHLAGGEVLRARDVVVATGYNNTRRRPTWPGEEQFTGQILHASQYRSGAPFAGRSVLVVGFGNTGAEIATDLTEHGAGPVRISVRTPPYILKRERGAFLTTTAVGILVRHLPVRLVDALQDRVFHRDLQDLSAHGVPRPHGGIYSQVLKGTIPVQDVGIVAAIREGRVQAVGSPARFGTDHVELADGARVDPEVVIVAAGYERALENLVGHRGLLDERGLPHVTGGQEALPGLWFTGFTNPISGMFRELRLDAAAIARGIVKRDGARGGRPGRPRRPVRRA</sequence>
<dbReference type="GO" id="GO:0004497">
    <property type="term" value="F:monooxygenase activity"/>
    <property type="evidence" value="ECO:0007669"/>
    <property type="project" value="UniProtKB-KW"/>
</dbReference>
<reference evidence="2 3" key="1">
    <citation type="journal article" date="2013" name="Genome Announc.">
        <title>Draft genome sequence of an Actinobacterium, Brachybacterium muris strain UCD-AY4.</title>
        <authorList>
            <person name="Lo J.R."/>
            <person name="Lang J.M."/>
            <person name="Darling A.E."/>
            <person name="Eisen J.A."/>
            <person name="Coil D.A."/>
        </authorList>
    </citation>
    <scope>NUCLEOTIDE SEQUENCE [LARGE SCALE GENOMIC DNA]</scope>
    <source>
        <strain evidence="2 3">UCD-AY4</strain>
    </source>
</reference>
<organism evidence="2 3">
    <name type="scientific">Brachybacterium muris UCD-AY4</name>
    <dbReference type="NCBI Taxonomy" id="1249481"/>
    <lineage>
        <taxon>Bacteria</taxon>
        <taxon>Bacillati</taxon>
        <taxon>Actinomycetota</taxon>
        <taxon>Actinomycetes</taxon>
        <taxon>Micrococcales</taxon>
        <taxon>Dermabacteraceae</taxon>
        <taxon>Brachybacterium</taxon>
    </lineage>
</organism>
<dbReference type="Pfam" id="PF13738">
    <property type="entry name" value="Pyr_redox_3"/>
    <property type="match status" value="1"/>
</dbReference>
<dbReference type="Gene3D" id="3.50.50.60">
    <property type="entry name" value="FAD/NAD(P)-binding domain"/>
    <property type="match status" value="1"/>
</dbReference>
<dbReference type="GO" id="GO:0005829">
    <property type="term" value="C:cytosol"/>
    <property type="evidence" value="ECO:0007669"/>
    <property type="project" value="TreeGrafter"/>
</dbReference>
<proteinExistence type="predicted"/>
<dbReference type="STRING" id="1249481.D641_0108320"/>
<evidence type="ECO:0000313" key="3">
    <source>
        <dbReference type="Proteomes" id="UP000019754"/>
    </source>
</evidence>
<dbReference type="EMBL" id="AORC01000009">
    <property type="protein sequence ID" value="EYT49419.1"/>
    <property type="molecule type" value="Genomic_DNA"/>
</dbReference>
<gene>
    <name evidence="2" type="ORF">D641_0108320</name>
</gene>
<dbReference type="PANTHER" id="PTHR43539">
    <property type="entry name" value="FLAVIN-BINDING MONOOXYGENASE-LIKE PROTEIN (AFU_ORTHOLOGUE AFUA_4G09220)"/>
    <property type="match status" value="1"/>
</dbReference>
<dbReference type="PANTHER" id="PTHR43539:SF78">
    <property type="entry name" value="FLAVIN-CONTAINING MONOOXYGENASE"/>
    <property type="match status" value="1"/>
</dbReference>
<dbReference type="Proteomes" id="UP000019754">
    <property type="component" value="Unassembled WGS sequence"/>
</dbReference>
<comment type="caution">
    <text evidence="2">The sequence shown here is derived from an EMBL/GenBank/DDBJ whole genome shotgun (WGS) entry which is preliminary data.</text>
</comment>